<dbReference type="NCBIfam" id="NF001924">
    <property type="entry name" value="PRK00702.1"/>
    <property type="match status" value="1"/>
</dbReference>
<comment type="caution">
    <text evidence="3">Lacks conserved residue(s) required for the propagation of feature annotation.</text>
</comment>
<dbReference type="EC" id="5.3.1.6" evidence="3"/>
<comment type="similarity">
    <text evidence="3">Belongs to the ribose 5-phosphate isomerase family.</text>
</comment>
<dbReference type="HAMAP" id="MF_00170">
    <property type="entry name" value="Rib_5P_isom_A"/>
    <property type="match status" value="1"/>
</dbReference>
<feature type="binding site" evidence="3">
    <location>
        <begin position="112"/>
        <end position="115"/>
    </location>
    <ligand>
        <name>substrate</name>
    </ligand>
</feature>
<dbReference type="UniPathway" id="UPA00115">
    <property type="reaction ID" value="UER00412"/>
</dbReference>
<dbReference type="EMBL" id="CABIKM010000024">
    <property type="protein sequence ID" value="VUZ85235.1"/>
    <property type="molecule type" value="Genomic_DNA"/>
</dbReference>
<dbReference type="FunFam" id="3.40.50.1360:FF:000001">
    <property type="entry name" value="Ribose-5-phosphate isomerase A"/>
    <property type="match status" value="1"/>
</dbReference>
<feature type="region of interest" description="Disordered" evidence="4">
    <location>
        <begin position="1"/>
        <end position="23"/>
    </location>
</feature>
<feature type="active site" description="Proton acceptor" evidence="3">
    <location>
        <position position="121"/>
    </location>
</feature>
<dbReference type="Gene3D" id="3.40.50.1360">
    <property type="match status" value="1"/>
</dbReference>
<dbReference type="SUPFAM" id="SSF75445">
    <property type="entry name" value="D-ribose-5-phosphate isomerase (RpiA), lid domain"/>
    <property type="match status" value="1"/>
</dbReference>
<dbReference type="Gene3D" id="3.30.70.260">
    <property type="match status" value="1"/>
</dbReference>
<evidence type="ECO:0000256" key="2">
    <source>
        <dbReference type="ARBA" id="ARBA00023235"/>
    </source>
</evidence>
<dbReference type="InterPro" id="IPR037171">
    <property type="entry name" value="NagB/RpiA_transferase-like"/>
</dbReference>
<comment type="catalytic activity">
    <reaction evidence="1 3">
        <text>aldehydo-D-ribose 5-phosphate = D-ribulose 5-phosphate</text>
        <dbReference type="Rhea" id="RHEA:14657"/>
        <dbReference type="ChEBI" id="CHEBI:58121"/>
        <dbReference type="ChEBI" id="CHEBI:58273"/>
        <dbReference type="EC" id="5.3.1.6"/>
    </reaction>
</comment>
<dbReference type="GO" id="GO:0009052">
    <property type="term" value="P:pentose-phosphate shunt, non-oxidative branch"/>
    <property type="evidence" value="ECO:0007669"/>
    <property type="project" value="UniProtKB-UniRule"/>
</dbReference>
<feature type="binding site" evidence="3">
    <location>
        <begin position="99"/>
        <end position="102"/>
    </location>
    <ligand>
        <name>substrate</name>
    </ligand>
</feature>
<evidence type="ECO:0000313" key="6">
    <source>
        <dbReference type="Proteomes" id="UP000334340"/>
    </source>
</evidence>
<keyword evidence="6" id="KW-1185">Reference proteome</keyword>
<dbReference type="NCBIfam" id="TIGR00021">
    <property type="entry name" value="rpiA"/>
    <property type="match status" value="1"/>
</dbReference>
<comment type="function">
    <text evidence="3">Catalyzes the reversible conversion of ribose-5-phosphate to ribulose 5-phosphate.</text>
</comment>
<evidence type="ECO:0000256" key="3">
    <source>
        <dbReference type="HAMAP-Rule" id="MF_00170"/>
    </source>
</evidence>
<dbReference type="Proteomes" id="UP000334340">
    <property type="component" value="Unassembled WGS sequence"/>
</dbReference>
<sequence length="244" mass="25231">MSQESCLHNQHLSSNTPGAPGAQPSMATMALEFIKDGDVVGLGTGRAATAFVRALGDAVKAGLRVTGVSTSQVTAALAAQLGIPLATLEEVSSIDVTFDGADEVDPKLDLIKGYGGAHVREKIVAASSRRLVILVGAEKLVPVLGSRGILPVEVVPFGLSLCRRRLAELGCGPTAREHYGQPFVTDNGNQILDCSISPLSDPAAFEQAILGIPGVVGTGLFIGMADTVLVQDGDAVHVQQRGDR</sequence>
<evidence type="ECO:0000256" key="4">
    <source>
        <dbReference type="SAM" id="MobiDB-lite"/>
    </source>
</evidence>
<comment type="pathway">
    <text evidence="3">Carbohydrate degradation; pentose phosphate pathway; D-ribose 5-phosphate from D-ribulose 5-phosphate (non-oxidative stage): step 1/1.</text>
</comment>
<dbReference type="InterPro" id="IPR050262">
    <property type="entry name" value="Ribose-5P_isomerase"/>
</dbReference>
<proteinExistence type="inferred from homology"/>
<name>A0A564ZIU4_9BACT</name>
<comment type="subunit">
    <text evidence="3">Homodimer.</text>
</comment>
<dbReference type="PANTHER" id="PTHR43748">
    <property type="entry name" value="RIBOSE-5-PHOSPHATE ISOMERASE 3, CHLOROPLASTIC-RELATED"/>
    <property type="match status" value="1"/>
</dbReference>
<keyword evidence="2 3" id="KW-0413">Isomerase</keyword>
<dbReference type="SUPFAM" id="SSF100950">
    <property type="entry name" value="NagB/RpiA/CoA transferase-like"/>
    <property type="match status" value="1"/>
</dbReference>
<reference evidence="5 6" key="1">
    <citation type="submission" date="2019-07" db="EMBL/GenBank/DDBJ databases">
        <authorList>
            <person name="Cremers G."/>
        </authorList>
    </citation>
    <scope>NUCLEOTIDE SEQUENCE [LARGE SCALE GENOMIC DNA]</scope>
</reference>
<dbReference type="CDD" id="cd01398">
    <property type="entry name" value="RPI_A"/>
    <property type="match status" value="1"/>
</dbReference>
<dbReference type="InterPro" id="IPR020672">
    <property type="entry name" value="Ribose5P_isomerase_typA_subgr"/>
</dbReference>
<dbReference type="GO" id="GO:0004751">
    <property type="term" value="F:ribose-5-phosphate isomerase activity"/>
    <property type="evidence" value="ECO:0007669"/>
    <property type="project" value="UniProtKB-UniRule"/>
</dbReference>
<protein>
    <recommendedName>
        <fullName evidence="3">Ribose-5-phosphate isomerase A</fullName>
        <ecNumber evidence="3">5.3.1.6</ecNumber>
    </recommendedName>
    <alternativeName>
        <fullName evidence="3">Phosphoriboisomerase A</fullName>
        <shortName evidence="3">PRI</shortName>
    </alternativeName>
</protein>
<dbReference type="PANTHER" id="PTHR43748:SF3">
    <property type="entry name" value="RIBOSE-5-PHOSPHATE ISOMERASE 3, CHLOROPLASTIC-RELATED"/>
    <property type="match status" value="1"/>
</dbReference>
<evidence type="ECO:0000313" key="5">
    <source>
        <dbReference type="EMBL" id="VUZ85235.1"/>
    </source>
</evidence>
<organism evidence="5 6">
    <name type="scientific">Candidatus Methylomirabilis lanthanidiphila</name>
    <dbReference type="NCBI Taxonomy" id="2211376"/>
    <lineage>
        <taxon>Bacteria</taxon>
        <taxon>Candidatus Methylomirabilota</taxon>
        <taxon>Candidatus Methylomirabilia</taxon>
        <taxon>Candidatus Methylomirabilales</taxon>
        <taxon>Candidatus Methylomirabilaceae</taxon>
        <taxon>Candidatus Methylomirabilis</taxon>
    </lineage>
</organism>
<feature type="compositionally biased region" description="Polar residues" evidence="4">
    <location>
        <begin position="1"/>
        <end position="17"/>
    </location>
</feature>
<accession>A0A564ZIU4</accession>
<feature type="binding site" evidence="3">
    <location>
        <position position="139"/>
    </location>
    <ligand>
        <name>substrate</name>
    </ligand>
</feature>
<dbReference type="InterPro" id="IPR004788">
    <property type="entry name" value="Ribose5P_isomerase_type_A"/>
</dbReference>
<gene>
    <name evidence="3" type="primary">rpiA</name>
    <name evidence="5" type="ORF">MELA_01617</name>
</gene>
<evidence type="ECO:0000256" key="1">
    <source>
        <dbReference type="ARBA" id="ARBA00001713"/>
    </source>
</evidence>
<dbReference type="AlphaFoldDB" id="A0A564ZIU4"/>
<dbReference type="Pfam" id="PF06026">
    <property type="entry name" value="Rib_5-P_isom_A"/>
    <property type="match status" value="1"/>
</dbReference>